<evidence type="ECO:0000313" key="3">
    <source>
        <dbReference type="Proteomes" id="UP001500909"/>
    </source>
</evidence>
<gene>
    <name evidence="2" type="ORF">GCM10010361_70800</name>
</gene>
<name>A0ABN1BD42_9ACTN</name>
<dbReference type="RefSeq" id="WP_346099572.1">
    <property type="nucleotide sequence ID" value="NZ_BAAABY010000054.1"/>
</dbReference>
<dbReference type="InterPro" id="IPR046044">
    <property type="entry name" value="DUF6002"/>
</dbReference>
<evidence type="ECO:0000256" key="1">
    <source>
        <dbReference type="SAM" id="MobiDB-lite"/>
    </source>
</evidence>
<accession>A0ABN1BD42</accession>
<sequence>MSCSSRTDSLDADVLSATTAVHTGNLITDFYDDIRELATASWHEPVRDDPARFGVGGALPDLTPAVRRYFAAAEVSWHELGSYRDHRLMLLNLARNPGTNTTKTFASLLIVARAVEFVRQTGEPVVIFSPTSANKGTALRDAVARAVSCGLVAPEQLRVVVLAPAANAHKLRADALSADSRLAELNPLLTYADPVAENVKTLGRRFVDEYAATLHQRYGGHLWYSLDLNNYLIADVGRALFEHAVAPVDKADRHRTHAHAVSSAFGLLGYHAGRDMLERSGQSDPMRRPYSLLVQHLGTPDMVLHVQHGDFDRTRIPQYRLDLGTGEHQQGSDPHFPLRTSHPGEVLDPTFYTRRPATADRMTDIIKRHGGDGIVVSGLECRRRYAQLAPLLTDAGFRVPEDPAAVREWSLMMAFTGVLNGIDRGLVHPTHDMVVHGSGWYTDDDMEPLTGRGVTQVSSAEDIFTCVSAGSAPC</sequence>
<evidence type="ECO:0000313" key="2">
    <source>
        <dbReference type="EMBL" id="GAA0495236.1"/>
    </source>
</evidence>
<comment type="caution">
    <text evidence="2">The sequence shown here is derived from an EMBL/GenBank/DDBJ whole genome shotgun (WGS) entry which is preliminary data.</text>
</comment>
<feature type="region of interest" description="Disordered" evidence="1">
    <location>
        <begin position="326"/>
        <end position="350"/>
    </location>
</feature>
<reference evidence="2 3" key="1">
    <citation type="journal article" date="2019" name="Int. J. Syst. Evol. Microbiol.">
        <title>The Global Catalogue of Microorganisms (GCM) 10K type strain sequencing project: providing services to taxonomists for standard genome sequencing and annotation.</title>
        <authorList>
            <consortium name="The Broad Institute Genomics Platform"/>
            <consortium name="The Broad Institute Genome Sequencing Center for Infectious Disease"/>
            <person name="Wu L."/>
            <person name="Ma J."/>
        </authorList>
    </citation>
    <scope>NUCLEOTIDE SEQUENCE [LARGE SCALE GENOMIC DNA]</scope>
    <source>
        <strain evidence="2 3">JCM 4805</strain>
    </source>
</reference>
<dbReference type="Pfam" id="PF19465">
    <property type="entry name" value="DUF6002"/>
    <property type="match status" value="1"/>
</dbReference>
<protein>
    <recommendedName>
        <fullName evidence="4">Terminase</fullName>
    </recommendedName>
</protein>
<proteinExistence type="predicted"/>
<dbReference type="EMBL" id="BAAABY010000054">
    <property type="protein sequence ID" value="GAA0495236.1"/>
    <property type="molecule type" value="Genomic_DNA"/>
</dbReference>
<evidence type="ECO:0008006" key="4">
    <source>
        <dbReference type="Google" id="ProtNLM"/>
    </source>
</evidence>
<organism evidence="2 3">
    <name type="scientific">Streptomyces olivaceiscleroticus</name>
    <dbReference type="NCBI Taxonomy" id="68245"/>
    <lineage>
        <taxon>Bacteria</taxon>
        <taxon>Bacillati</taxon>
        <taxon>Actinomycetota</taxon>
        <taxon>Actinomycetes</taxon>
        <taxon>Kitasatosporales</taxon>
        <taxon>Streptomycetaceae</taxon>
        <taxon>Streptomyces</taxon>
    </lineage>
</organism>
<keyword evidence="3" id="KW-1185">Reference proteome</keyword>
<dbReference type="Proteomes" id="UP001500909">
    <property type="component" value="Unassembled WGS sequence"/>
</dbReference>